<name>A0A974CY23_XENLA</name>
<dbReference type="EMBL" id="CM004474">
    <property type="protein sequence ID" value="OCT80817.1"/>
    <property type="molecule type" value="Genomic_DNA"/>
</dbReference>
<dbReference type="PANTHER" id="PTHR21301:SF12">
    <property type="match status" value="1"/>
</dbReference>
<gene>
    <name evidence="1" type="ORF">XELAEV_18027629mg</name>
</gene>
<dbReference type="Proteomes" id="UP000694892">
    <property type="component" value="Chromosome 5L"/>
</dbReference>
<protein>
    <recommendedName>
        <fullName evidence="3">Reverse transcriptase domain-containing protein</fullName>
    </recommendedName>
</protein>
<evidence type="ECO:0000313" key="2">
    <source>
        <dbReference type="Proteomes" id="UP000694892"/>
    </source>
</evidence>
<dbReference type="PANTHER" id="PTHR21301">
    <property type="entry name" value="REVERSE TRANSCRIPTASE"/>
    <property type="match status" value="1"/>
</dbReference>
<proteinExistence type="predicted"/>
<organism evidence="1 2">
    <name type="scientific">Xenopus laevis</name>
    <name type="common">African clawed frog</name>
    <dbReference type="NCBI Taxonomy" id="8355"/>
    <lineage>
        <taxon>Eukaryota</taxon>
        <taxon>Metazoa</taxon>
        <taxon>Chordata</taxon>
        <taxon>Craniata</taxon>
        <taxon>Vertebrata</taxon>
        <taxon>Euteleostomi</taxon>
        <taxon>Amphibia</taxon>
        <taxon>Batrachia</taxon>
        <taxon>Anura</taxon>
        <taxon>Pipoidea</taxon>
        <taxon>Pipidae</taxon>
        <taxon>Xenopodinae</taxon>
        <taxon>Xenopus</taxon>
        <taxon>Xenopus</taxon>
    </lineage>
</organism>
<dbReference type="AlphaFoldDB" id="A0A974CY23"/>
<sequence>MILEYKEEIDTYVYDSFMEGFIDKNAKDYLTNDFPMTPILYMLPKIHKNFHNPPGRPIIFLLKLEKMTDIDTCTHLCTFDIQSLYTCIPHSEGIMYVEEALYQYGFSSYIKKYFRYVDDVFFTWHGCETELLKMSETLNTLHPTLKFTFEYHPDTTHFLDVTVIKNENTLKSDLLQFTTIQVKRIVLNDNLCNTRMNKMAQSFIERGYSRSLVETQKKSANRLKREDLLTNKIPKKKDNGEFGKLFKETPLLSYRRSRNIGDTLTKADLLQPITRQPTFPSVGTSLCLSCGCCNGIIKGENVIHPSKGYNIKLQHFATCTTTGVIYMLKCPCGKAYEVRTRIGEHKRSITNCDLEK</sequence>
<accession>A0A974CY23</accession>
<reference evidence="2" key="1">
    <citation type="journal article" date="2016" name="Nature">
        <title>Genome evolution in the allotetraploid frog Xenopus laevis.</title>
        <authorList>
            <person name="Session A.M."/>
            <person name="Uno Y."/>
            <person name="Kwon T."/>
            <person name="Chapman J.A."/>
            <person name="Toyoda A."/>
            <person name="Takahashi S."/>
            <person name="Fukui A."/>
            <person name="Hikosaka A."/>
            <person name="Suzuki A."/>
            <person name="Kondo M."/>
            <person name="van Heeringen S.J."/>
            <person name="Quigley I."/>
            <person name="Heinz S."/>
            <person name="Ogino H."/>
            <person name="Ochi H."/>
            <person name="Hellsten U."/>
            <person name="Lyons J.B."/>
            <person name="Simakov O."/>
            <person name="Putnam N."/>
            <person name="Stites J."/>
            <person name="Kuroki Y."/>
            <person name="Tanaka T."/>
            <person name="Michiue T."/>
            <person name="Watanabe M."/>
            <person name="Bogdanovic O."/>
            <person name="Lister R."/>
            <person name="Georgiou G."/>
            <person name="Paranjpe S.S."/>
            <person name="van Kruijsbergen I."/>
            <person name="Shu S."/>
            <person name="Carlson J."/>
            <person name="Kinoshita T."/>
            <person name="Ohta Y."/>
            <person name="Mawaribuchi S."/>
            <person name="Jenkins J."/>
            <person name="Grimwood J."/>
            <person name="Schmutz J."/>
            <person name="Mitros T."/>
            <person name="Mozaffari S.V."/>
            <person name="Suzuki Y."/>
            <person name="Haramoto Y."/>
            <person name="Yamamoto T.S."/>
            <person name="Takagi C."/>
            <person name="Heald R."/>
            <person name="Miller K."/>
            <person name="Haudenschild C."/>
            <person name="Kitzman J."/>
            <person name="Nakayama T."/>
            <person name="Izutsu Y."/>
            <person name="Robert J."/>
            <person name="Fortriede J."/>
            <person name="Burns K."/>
            <person name="Lotay V."/>
            <person name="Karimi K."/>
            <person name="Yasuoka Y."/>
            <person name="Dichmann D.S."/>
            <person name="Flajnik M.F."/>
            <person name="Houston D.W."/>
            <person name="Shendure J."/>
            <person name="DuPasquier L."/>
            <person name="Vize P.D."/>
            <person name="Zorn A.M."/>
            <person name="Ito M."/>
            <person name="Marcotte E.M."/>
            <person name="Wallingford J.B."/>
            <person name="Ito Y."/>
            <person name="Asashima M."/>
            <person name="Ueno N."/>
            <person name="Matsuda Y."/>
            <person name="Veenstra G.J."/>
            <person name="Fujiyama A."/>
            <person name="Harland R.M."/>
            <person name="Taira M."/>
            <person name="Rokhsar D.S."/>
        </authorList>
    </citation>
    <scope>NUCLEOTIDE SEQUENCE [LARGE SCALE GENOMIC DNA]</scope>
    <source>
        <strain evidence="2">J</strain>
    </source>
</reference>
<evidence type="ECO:0000313" key="1">
    <source>
        <dbReference type="EMBL" id="OCT80817.1"/>
    </source>
</evidence>
<evidence type="ECO:0008006" key="3">
    <source>
        <dbReference type="Google" id="ProtNLM"/>
    </source>
</evidence>